<dbReference type="NCBIfam" id="TIGR00481">
    <property type="entry name" value="YbhB/YbcL family Raf kinase inhibitor-like protein"/>
    <property type="match status" value="1"/>
</dbReference>
<accession>A0A0E3SHR0</accession>
<gene>
    <name evidence="3" type="ORF">MSHOH_2890</name>
</gene>
<dbReference type="CDD" id="cd00865">
    <property type="entry name" value="PEBP_bact_arch"/>
    <property type="match status" value="1"/>
</dbReference>
<dbReference type="STRING" id="1434110.MSHOH_2890"/>
<feature type="transmembrane region" description="Helical" evidence="2">
    <location>
        <begin position="20"/>
        <end position="38"/>
    </location>
</feature>
<reference evidence="3 4" key="1">
    <citation type="submission" date="2014-07" db="EMBL/GenBank/DDBJ databases">
        <title>Methanogenic archaea and the global carbon cycle.</title>
        <authorList>
            <person name="Henriksen J.R."/>
            <person name="Luke J."/>
            <person name="Reinhart S."/>
            <person name="Benedict M.N."/>
            <person name="Youngblut N.D."/>
            <person name="Metcalf M.E."/>
            <person name="Whitaker R.J."/>
            <person name="Metcalf W.W."/>
        </authorList>
    </citation>
    <scope>NUCLEOTIDE SEQUENCE [LARGE SCALE GENOMIC DNA]</scope>
    <source>
        <strain evidence="3 4">HB-1</strain>
    </source>
</reference>
<proteinExistence type="predicted"/>
<protein>
    <submittedName>
        <fullName evidence="3">Phospholipid-binding protein</fullName>
    </submittedName>
</protein>
<sequence length="223" mass="24687">MLGNFLWAQGLVLYMNRKAGVVVLVFLFAGMLLISGCIENKQVESPVDEGASDKNEQMEAPANEEPSNAGKGDENMDNRIIKVFSSAFESNSTIPRKYTCNGENINPPLEFENIPEGTESLVLIMDDPDAPMNPFTHWIVWNIEPVAKIEEDSIPGVEGMNNFRKIGYGGPCPPSGTHRFFFRVYALDRQLELKAGAGRKELESEMIGHIIAEGELMGKYGKT</sequence>
<dbReference type="KEGG" id="mhor:MSHOH_2890"/>
<evidence type="ECO:0000256" key="2">
    <source>
        <dbReference type="SAM" id="Phobius"/>
    </source>
</evidence>
<dbReference type="Proteomes" id="UP000033101">
    <property type="component" value="Chromosome"/>
</dbReference>
<evidence type="ECO:0000313" key="3">
    <source>
        <dbReference type="EMBL" id="AKB79373.1"/>
    </source>
</evidence>
<name>A0A0E3SHR0_9EURY</name>
<dbReference type="PATRIC" id="fig|1434110.4.peg.3728"/>
<keyword evidence="2" id="KW-1133">Transmembrane helix</keyword>
<organism evidence="3 4">
    <name type="scientific">Methanosarcina horonobensis HB-1 = JCM 15518</name>
    <dbReference type="NCBI Taxonomy" id="1434110"/>
    <lineage>
        <taxon>Archaea</taxon>
        <taxon>Methanobacteriati</taxon>
        <taxon>Methanobacteriota</taxon>
        <taxon>Stenosarchaea group</taxon>
        <taxon>Methanomicrobia</taxon>
        <taxon>Methanosarcinales</taxon>
        <taxon>Methanosarcinaceae</taxon>
        <taxon>Methanosarcina</taxon>
    </lineage>
</organism>
<dbReference type="RefSeq" id="WP_239451006.1">
    <property type="nucleotide sequence ID" value="NZ_CP009516.1"/>
</dbReference>
<dbReference type="PANTHER" id="PTHR30289:SF1">
    <property type="entry name" value="PEBP (PHOSPHATIDYLETHANOLAMINE-BINDING PROTEIN) FAMILY PROTEIN"/>
    <property type="match status" value="1"/>
</dbReference>
<dbReference type="InterPro" id="IPR008914">
    <property type="entry name" value="PEBP"/>
</dbReference>
<dbReference type="PANTHER" id="PTHR30289">
    <property type="entry name" value="UNCHARACTERIZED PROTEIN YBCL-RELATED"/>
    <property type="match status" value="1"/>
</dbReference>
<keyword evidence="2" id="KW-0812">Transmembrane</keyword>
<dbReference type="EMBL" id="CP009516">
    <property type="protein sequence ID" value="AKB79373.1"/>
    <property type="molecule type" value="Genomic_DNA"/>
</dbReference>
<dbReference type="AlphaFoldDB" id="A0A0E3SHR0"/>
<evidence type="ECO:0000256" key="1">
    <source>
        <dbReference type="SAM" id="MobiDB-lite"/>
    </source>
</evidence>
<feature type="region of interest" description="Disordered" evidence="1">
    <location>
        <begin position="45"/>
        <end position="75"/>
    </location>
</feature>
<dbReference type="Gene3D" id="3.90.280.10">
    <property type="entry name" value="PEBP-like"/>
    <property type="match status" value="1"/>
</dbReference>
<dbReference type="Pfam" id="PF01161">
    <property type="entry name" value="PBP"/>
    <property type="match status" value="1"/>
</dbReference>
<dbReference type="GeneID" id="24832212"/>
<dbReference type="SUPFAM" id="SSF49777">
    <property type="entry name" value="PEBP-like"/>
    <property type="match status" value="1"/>
</dbReference>
<dbReference type="HOGENOM" id="CLU_083918_3_0_2"/>
<dbReference type="InterPro" id="IPR005247">
    <property type="entry name" value="YbhB_YbcL/LppC-like"/>
</dbReference>
<dbReference type="InterPro" id="IPR036610">
    <property type="entry name" value="PEBP-like_sf"/>
</dbReference>
<keyword evidence="2" id="KW-0472">Membrane</keyword>
<evidence type="ECO:0000313" key="4">
    <source>
        <dbReference type="Proteomes" id="UP000033101"/>
    </source>
</evidence>
<keyword evidence="4" id="KW-1185">Reference proteome</keyword>